<dbReference type="Pfam" id="PF21900">
    <property type="entry name" value="DUF6920"/>
    <property type="match status" value="1"/>
</dbReference>
<comment type="caution">
    <text evidence="1">The sequence shown here is derived from an EMBL/GenBank/DDBJ whole genome shotgun (WGS) entry which is preliminary data.</text>
</comment>
<dbReference type="EMBL" id="JAUSWB010000012">
    <property type="protein sequence ID" value="MDQ0430778.1"/>
    <property type="molecule type" value="Genomic_DNA"/>
</dbReference>
<protein>
    <submittedName>
        <fullName evidence="1">Uncharacterized protein</fullName>
    </submittedName>
</protein>
<dbReference type="Proteomes" id="UP001241988">
    <property type="component" value="Unassembled WGS sequence"/>
</dbReference>
<dbReference type="InterPro" id="IPR054213">
    <property type="entry name" value="DUF6920"/>
</dbReference>
<gene>
    <name evidence="1" type="ORF">QOZ98_003665</name>
</gene>
<accession>A0ABU0H0C7</accession>
<keyword evidence="2" id="KW-1185">Reference proteome</keyword>
<organism evidence="1 2">
    <name type="scientific">Planomicrobium stackebrandtii</name>
    <dbReference type="NCBI Taxonomy" id="253160"/>
    <lineage>
        <taxon>Bacteria</taxon>
        <taxon>Bacillati</taxon>
        <taxon>Bacillota</taxon>
        <taxon>Bacilli</taxon>
        <taxon>Bacillales</taxon>
        <taxon>Caryophanaceae</taxon>
        <taxon>Planomicrobium</taxon>
    </lineage>
</organism>
<name>A0ABU0H0C7_9BACL</name>
<evidence type="ECO:0000313" key="2">
    <source>
        <dbReference type="Proteomes" id="UP001241988"/>
    </source>
</evidence>
<dbReference type="RefSeq" id="WP_308788678.1">
    <property type="nucleotide sequence ID" value="NZ_JAUSWB010000012.1"/>
</dbReference>
<evidence type="ECO:0000313" key="1">
    <source>
        <dbReference type="EMBL" id="MDQ0430778.1"/>
    </source>
</evidence>
<proteinExistence type="predicted"/>
<sequence>MEKKEMHDMNFDLRTSNKLTAEMVESLPLPVKNWLYAMGAVGHEQIASVSLKQHGWMKQKPEQKEWTASKAEQTSFADPPAFHWSAKMKMGKGLFVTGKDSFVAGKASMRIKLMGIFPLTTTADNEKINESALLRYLMELVWYPSAVFSPFITWELVDTHAAKAVITYEGLTGSATYFFNEQSELLRIEAWRYKDSGKEARRQLCIGTVREQQKVEGLKIPVKMEVSWLVDGDTFTWYKFDVSDVRFNPKT</sequence>
<reference evidence="1 2" key="1">
    <citation type="submission" date="2023-07" db="EMBL/GenBank/DDBJ databases">
        <title>Genomic Encyclopedia of Type Strains, Phase IV (KMG-IV): sequencing the most valuable type-strain genomes for metagenomic binning, comparative biology and taxonomic classification.</title>
        <authorList>
            <person name="Goeker M."/>
        </authorList>
    </citation>
    <scope>NUCLEOTIDE SEQUENCE [LARGE SCALE GENOMIC DNA]</scope>
    <source>
        <strain evidence="1 2">DSM 16419</strain>
    </source>
</reference>